<dbReference type="InterPro" id="IPR045854">
    <property type="entry name" value="NO2/SO3_Rdtase_4Fe4S_sf"/>
</dbReference>
<evidence type="ECO:0000256" key="3">
    <source>
        <dbReference type="ARBA" id="ARBA00023002"/>
    </source>
</evidence>
<feature type="binding site" evidence="7">
    <location>
        <position position="265"/>
    </location>
    <ligand>
        <name>[4Fe-4S] cluster</name>
        <dbReference type="ChEBI" id="CHEBI:49883"/>
    </ligand>
</feature>
<comment type="catalytic activity">
    <reaction evidence="7">
        <text>(2E)-4-hydroxy-3-methylbut-2-enyl diphosphate + oxidized [flavodoxin] + H2O + 2 H(+) = 2-C-methyl-D-erythritol 2,4-cyclic diphosphate + reduced [flavodoxin]</text>
        <dbReference type="Rhea" id="RHEA:43604"/>
        <dbReference type="Rhea" id="RHEA-COMP:10622"/>
        <dbReference type="Rhea" id="RHEA-COMP:10623"/>
        <dbReference type="ChEBI" id="CHEBI:15377"/>
        <dbReference type="ChEBI" id="CHEBI:15378"/>
        <dbReference type="ChEBI" id="CHEBI:57618"/>
        <dbReference type="ChEBI" id="CHEBI:58210"/>
        <dbReference type="ChEBI" id="CHEBI:58483"/>
        <dbReference type="ChEBI" id="CHEBI:128753"/>
        <dbReference type="EC" id="1.17.7.3"/>
    </reaction>
</comment>
<dbReference type="NCBIfam" id="TIGR00612">
    <property type="entry name" value="ispG_gcpE"/>
    <property type="match status" value="1"/>
</dbReference>
<feature type="binding site" evidence="7">
    <location>
        <position position="307"/>
    </location>
    <ligand>
        <name>[4Fe-4S] cluster</name>
        <dbReference type="ChEBI" id="CHEBI:49883"/>
    </ligand>
</feature>
<keyword evidence="5 7" id="KW-0411">Iron-sulfur</keyword>
<evidence type="ECO:0000256" key="7">
    <source>
        <dbReference type="HAMAP-Rule" id="MF_00159"/>
    </source>
</evidence>
<comment type="pathway">
    <text evidence="7">Isoprenoid biosynthesis; isopentenyl diphosphate biosynthesis via DXP pathway; isopentenyl diphosphate from 1-deoxy-D-xylulose 5-phosphate: step 5/6.</text>
</comment>
<proteinExistence type="inferred from homology"/>
<evidence type="ECO:0000259" key="9">
    <source>
        <dbReference type="Pfam" id="PF26540"/>
    </source>
</evidence>
<dbReference type="Pfam" id="PF26540">
    <property type="entry name" value="GcpE_C"/>
    <property type="match status" value="1"/>
</dbReference>
<dbReference type="GO" id="GO:0141197">
    <property type="term" value="F:4-hydroxy-3-methylbut-2-enyl-diphosphate synthase activity (flavodoxin)"/>
    <property type="evidence" value="ECO:0007669"/>
    <property type="project" value="UniProtKB-EC"/>
</dbReference>
<protein>
    <recommendedName>
        <fullName evidence="7">4-hydroxy-3-methylbut-2-en-1-yl diphosphate synthase (flavodoxin)</fullName>
        <ecNumber evidence="7">1.17.7.3</ecNumber>
    </recommendedName>
    <alternativeName>
        <fullName evidence="7">1-hydroxy-2-methyl-2-(E)-butenyl 4-diphosphate synthase</fullName>
    </alternativeName>
</protein>
<keyword evidence="2 7" id="KW-0479">Metal-binding</keyword>
<dbReference type="FunFam" id="3.20.20.20:FF:000001">
    <property type="entry name" value="4-hydroxy-3-methylbut-2-en-1-yl diphosphate synthase (flavodoxin)"/>
    <property type="match status" value="1"/>
</dbReference>
<keyword evidence="1 7" id="KW-0004">4Fe-4S</keyword>
<name>A0A2L2X963_9FIRM</name>
<gene>
    <name evidence="7" type="primary">ispG</name>
    <name evidence="10" type="ORF">DCCM_0864</name>
</gene>
<dbReference type="EC" id="1.17.7.3" evidence="7"/>
<dbReference type="UniPathway" id="UPA00056">
    <property type="reaction ID" value="UER00096"/>
</dbReference>
<dbReference type="InterPro" id="IPR004588">
    <property type="entry name" value="IspG_bac-typ"/>
</dbReference>
<dbReference type="GO" id="GO:0051539">
    <property type="term" value="F:4 iron, 4 sulfur cluster binding"/>
    <property type="evidence" value="ECO:0007669"/>
    <property type="project" value="UniProtKB-UniRule"/>
</dbReference>
<dbReference type="GO" id="GO:0016114">
    <property type="term" value="P:terpenoid biosynthetic process"/>
    <property type="evidence" value="ECO:0007669"/>
    <property type="project" value="InterPro"/>
</dbReference>
<organism evidence="10 11">
    <name type="scientific">Desulfocucumis palustris</name>
    <dbReference type="NCBI Taxonomy" id="1898651"/>
    <lineage>
        <taxon>Bacteria</taxon>
        <taxon>Bacillati</taxon>
        <taxon>Bacillota</taxon>
        <taxon>Clostridia</taxon>
        <taxon>Eubacteriales</taxon>
        <taxon>Desulfocucumaceae</taxon>
        <taxon>Desulfocucumis</taxon>
    </lineage>
</organism>
<keyword evidence="6 7" id="KW-0414">Isoprene biosynthesis</keyword>
<dbReference type="Gene3D" id="3.30.413.10">
    <property type="entry name" value="Sulfite Reductase Hemoprotein, domain 1"/>
    <property type="match status" value="1"/>
</dbReference>
<dbReference type="SUPFAM" id="SSF56014">
    <property type="entry name" value="Nitrite and sulphite reductase 4Fe-4S domain-like"/>
    <property type="match status" value="1"/>
</dbReference>
<feature type="binding site" evidence="7">
    <location>
        <position position="300"/>
    </location>
    <ligand>
        <name>[4Fe-4S] cluster</name>
        <dbReference type="ChEBI" id="CHEBI:49883"/>
    </ligand>
</feature>
<comment type="caution">
    <text evidence="10">The sequence shown here is derived from an EMBL/GenBank/DDBJ whole genome shotgun (WGS) entry which is preliminary data.</text>
</comment>
<dbReference type="AlphaFoldDB" id="A0A2L2X963"/>
<evidence type="ECO:0000256" key="2">
    <source>
        <dbReference type="ARBA" id="ARBA00022723"/>
    </source>
</evidence>
<evidence type="ECO:0000259" key="8">
    <source>
        <dbReference type="Pfam" id="PF04551"/>
    </source>
</evidence>
<dbReference type="RefSeq" id="WP_104371162.1">
    <property type="nucleotide sequence ID" value="NZ_BFAV01000045.1"/>
</dbReference>
<dbReference type="OrthoDB" id="9803214at2"/>
<comment type="similarity">
    <text evidence="7">Belongs to the IspG family.</text>
</comment>
<dbReference type="InterPro" id="IPR058579">
    <property type="entry name" value="IspG_C"/>
</dbReference>
<comment type="function">
    <text evidence="7">Converts 2C-methyl-D-erythritol 2,4-cyclodiphosphate (ME-2,4cPP) into 1-hydroxy-2-methyl-2-(E)-butenyl 4-diphosphate.</text>
</comment>
<feature type="domain" description="IspG C-terminal" evidence="9">
    <location>
        <begin position="261"/>
        <end position="349"/>
    </location>
</feature>
<evidence type="ECO:0000256" key="4">
    <source>
        <dbReference type="ARBA" id="ARBA00023004"/>
    </source>
</evidence>
<dbReference type="GO" id="GO:0019288">
    <property type="term" value="P:isopentenyl diphosphate biosynthetic process, methylerythritol 4-phosphate pathway"/>
    <property type="evidence" value="ECO:0007669"/>
    <property type="project" value="UniProtKB-UniRule"/>
</dbReference>
<feature type="domain" description="IspG TIM-barrel" evidence="8">
    <location>
        <begin position="9"/>
        <end position="246"/>
    </location>
</feature>
<keyword evidence="11" id="KW-1185">Reference proteome</keyword>
<dbReference type="InterPro" id="IPR058578">
    <property type="entry name" value="IspG_TIM"/>
</dbReference>
<dbReference type="NCBIfam" id="NF001540">
    <property type="entry name" value="PRK00366.1"/>
    <property type="match status" value="1"/>
</dbReference>
<accession>A0A2L2X963</accession>
<reference evidence="11" key="1">
    <citation type="submission" date="2018-02" db="EMBL/GenBank/DDBJ databases">
        <title>Genome sequence of Desulfocucumis palustris strain NAW-5.</title>
        <authorList>
            <person name="Watanabe M."/>
            <person name="Kojima H."/>
            <person name="Fukui M."/>
        </authorList>
    </citation>
    <scope>NUCLEOTIDE SEQUENCE [LARGE SCALE GENOMIC DNA]</scope>
    <source>
        <strain evidence="11">NAW-5</strain>
    </source>
</reference>
<dbReference type="SUPFAM" id="SSF51412">
    <property type="entry name" value="Inosine monophosphate dehydrogenase (IMPDH)"/>
    <property type="match status" value="1"/>
</dbReference>
<dbReference type="PIRSF" id="PIRSF004640">
    <property type="entry name" value="IspG"/>
    <property type="match status" value="1"/>
</dbReference>
<dbReference type="EMBL" id="BFAV01000045">
    <property type="protein sequence ID" value="GBF32668.1"/>
    <property type="molecule type" value="Genomic_DNA"/>
</dbReference>
<keyword evidence="3 7" id="KW-0560">Oxidoreductase</keyword>
<evidence type="ECO:0000313" key="11">
    <source>
        <dbReference type="Proteomes" id="UP000239549"/>
    </source>
</evidence>
<evidence type="ECO:0000256" key="6">
    <source>
        <dbReference type="ARBA" id="ARBA00023229"/>
    </source>
</evidence>
<dbReference type="GO" id="GO:0005506">
    <property type="term" value="F:iron ion binding"/>
    <property type="evidence" value="ECO:0007669"/>
    <property type="project" value="InterPro"/>
</dbReference>
<dbReference type="Proteomes" id="UP000239549">
    <property type="component" value="Unassembled WGS sequence"/>
</dbReference>
<feature type="binding site" evidence="7">
    <location>
        <position position="268"/>
    </location>
    <ligand>
        <name>[4Fe-4S] cluster</name>
        <dbReference type="ChEBI" id="CHEBI:49883"/>
    </ligand>
</feature>
<evidence type="ECO:0000313" key="10">
    <source>
        <dbReference type="EMBL" id="GBF32668.1"/>
    </source>
</evidence>
<dbReference type="PANTHER" id="PTHR30454">
    <property type="entry name" value="4-HYDROXY-3-METHYLBUT-2-EN-1-YL DIPHOSPHATE SYNTHASE"/>
    <property type="match status" value="1"/>
</dbReference>
<dbReference type="Pfam" id="PF04551">
    <property type="entry name" value="GcpE"/>
    <property type="match status" value="1"/>
</dbReference>
<dbReference type="PANTHER" id="PTHR30454:SF0">
    <property type="entry name" value="4-HYDROXY-3-METHYLBUT-2-EN-1-YL DIPHOSPHATE SYNTHASE (FERREDOXIN), CHLOROPLASTIC"/>
    <property type="match status" value="1"/>
</dbReference>
<dbReference type="Gene3D" id="3.20.20.20">
    <property type="entry name" value="Dihydropteroate synthase-like"/>
    <property type="match status" value="1"/>
</dbReference>
<dbReference type="GO" id="GO:0046429">
    <property type="term" value="F:4-hydroxy-3-methylbut-2-en-1-yl diphosphate synthase activity (ferredoxin)"/>
    <property type="evidence" value="ECO:0007669"/>
    <property type="project" value="UniProtKB-UniRule"/>
</dbReference>
<dbReference type="InterPro" id="IPR016425">
    <property type="entry name" value="IspG_bac"/>
</dbReference>
<dbReference type="InterPro" id="IPR011005">
    <property type="entry name" value="Dihydropteroate_synth-like_sf"/>
</dbReference>
<dbReference type="FunFam" id="3.30.413.10:FF:000005">
    <property type="entry name" value="4-hydroxy-3-methylbut-2-en-1-yl diphosphate synthase (flavodoxin)"/>
    <property type="match status" value="1"/>
</dbReference>
<comment type="cofactor">
    <cofactor evidence="7">
        <name>[4Fe-4S] cluster</name>
        <dbReference type="ChEBI" id="CHEBI:49883"/>
    </cofactor>
    <text evidence="7">Binds 1 [4Fe-4S] cluster.</text>
</comment>
<sequence>MIPRRKSIAIKVGGVQVGGDAPVSVQSMTNTDTADVAATVRQINELAAAGCEIVRSAVPNREAAAALKEIKRRITIPLIADIHFDYRLALMSLEAGVDGLRINPGNIGGLEKVAAVVEAARPGKIPIRIGVNAGSLEKDLLKLYGGLSPEALAESALRHIRLLERLGYGEIKISLKASHVPLMIDAYRLLAVKVAYPLHVGVTEAGTLRSGSIKSAVGIGALLSMGIGDTIRVSLTGDPLHEVGVGYEILKSLGLRRRGVELISCPTCGRTGIDIISIAERVEELLSGVEEPLKVAVMGCVVNGPGEAGHADVGIAGGKGEGLLFRKGQVIRKVPENKLVEELVREVEKIIKEENNT</sequence>
<evidence type="ECO:0000256" key="1">
    <source>
        <dbReference type="ARBA" id="ARBA00022485"/>
    </source>
</evidence>
<dbReference type="HAMAP" id="MF_00159">
    <property type="entry name" value="IspG"/>
    <property type="match status" value="1"/>
</dbReference>
<keyword evidence="4 7" id="KW-0408">Iron</keyword>
<evidence type="ECO:0000256" key="5">
    <source>
        <dbReference type="ARBA" id="ARBA00023014"/>
    </source>
</evidence>